<sequence>MTLYRVLQTGFRKGSRRPSTHRCVWSQQTTTDLPTEVVDYDDKSQYEDIIEKKRNKSRLNTRHFQEFHKLSRQLTEDEEQAFRLSYQRKLYGLHGAASGINPAKLWPSMEEMNWNKEYERVSCPNSIHEMINKAIKLKEEEQRMLKQRQEDLVHKVAKLEGWKKEVRQRIEKQEKEAQEAKGKKERLIEEVRQILGYRIDPRDERFKEALLQKEQAERKASKAAKKLERQQRMIEKLKKAASNETDAKTTHENKPSEDSL</sequence>
<dbReference type="Pfam" id="PF10147">
    <property type="entry name" value="CR6_interact"/>
    <property type="match status" value="1"/>
</dbReference>
<dbReference type="GO" id="GO:0005739">
    <property type="term" value="C:mitochondrion"/>
    <property type="evidence" value="ECO:0007669"/>
    <property type="project" value="TreeGrafter"/>
</dbReference>
<gene>
    <name evidence="2" type="ORF">Hamer_G003619</name>
</gene>
<organism evidence="2 3">
    <name type="scientific">Homarus americanus</name>
    <name type="common">American lobster</name>
    <dbReference type="NCBI Taxonomy" id="6706"/>
    <lineage>
        <taxon>Eukaryota</taxon>
        <taxon>Metazoa</taxon>
        <taxon>Ecdysozoa</taxon>
        <taxon>Arthropoda</taxon>
        <taxon>Crustacea</taxon>
        <taxon>Multicrustacea</taxon>
        <taxon>Malacostraca</taxon>
        <taxon>Eumalacostraca</taxon>
        <taxon>Eucarida</taxon>
        <taxon>Decapoda</taxon>
        <taxon>Pleocyemata</taxon>
        <taxon>Astacidea</taxon>
        <taxon>Nephropoidea</taxon>
        <taxon>Nephropidae</taxon>
        <taxon>Homarus</taxon>
    </lineage>
</organism>
<dbReference type="OrthoDB" id="6247992at2759"/>
<dbReference type="AlphaFoldDB" id="A0A8J5JYN9"/>
<dbReference type="PANTHER" id="PTHR31761:SF1">
    <property type="entry name" value="LARGE RIBOSOMAL SUBUNIT PROTEIN ML64"/>
    <property type="match status" value="1"/>
</dbReference>
<dbReference type="PANTHER" id="PTHR31761">
    <property type="entry name" value="GROWTH ARREST AND DNA DAMAGE-INDUCIBLE PROTEINS-INTERACTING PROTEIN 1 GADD45GIP1"/>
    <property type="match status" value="1"/>
</dbReference>
<name>A0A8J5JYN9_HOMAM</name>
<keyword evidence="3" id="KW-1185">Reference proteome</keyword>
<feature type="region of interest" description="Disordered" evidence="1">
    <location>
        <begin position="214"/>
        <end position="260"/>
    </location>
</feature>
<accession>A0A8J5JYN9</accession>
<evidence type="ECO:0000313" key="2">
    <source>
        <dbReference type="EMBL" id="KAG7164418.1"/>
    </source>
</evidence>
<protein>
    <submittedName>
        <fullName evidence="2">Growth arrest and DNA damage-inducible proteins-interacting protein 1-like</fullName>
    </submittedName>
</protein>
<dbReference type="EMBL" id="JAHLQT010025476">
    <property type="protein sequence ID" value="KAG7164418.1"/>
    <property type="molecule type" value="Genomic_DNA"/>
</dbReference>
<comment type="caution">
    <text evidence="2">The sequence shown here is derived from an EMBL/GenBank/DDBJ whole genome shotgun (WGS) entry which is preliminary data.</text>
</comment>
<dbReference type="InterPro" id="IPR018472">
    <property type="entry name" value="Ribosomal_mL64"/>
</dbReference>
<feature type="compositionally biased region" description="Basic and acidic residues" evidence="1">
    <location>
        <begin position="214"/>
        <end position="238"/>
    </location>
</feature>
<feature type="compositionally biased region" description="Basic and acidic residues" evidence="1">
    <location>
        <begin position="245"/>
        <end position="260"/>
    </location>
</feature>
<proteinExistence type="predicted"/>
<evidence type="ECO:0000256" key="1">
    <source>
        <dbReference type="SAM" id="MobiDB-lite"/>
    </source>
</evidence>
<dbReference type="Proteomes" id="UP000747542">
    <property type="component" value="Unassembled WGS sequence"/>
</dbReference>
<dbReference type="GO" id="GO:0005634">
    <property type="term" value="C:nucleus"/>
    <property type="evidence" value="ECO:0007669"/>
    <property type="project" value="InterPro"/>
</dbReference>
<reference evidence="2" key="1">
    <citation type="journal article" date="2021" name="Sci. Adv.">
        <title>The American lobster genome reveals insights on longevity, neural, and immune adaptations.</title>
        <authorList>
            <person name="Polinski J.M."/>
            <person name="Zimin A.V."/>
            <person name="Clark K.F."/>
            <person name="Kohn A.B."/>
            <person name="Sadowski N."/>
            <person name="Timp W."/>
            <person name="Ptitsyn A."/>
            <person name="Khanna P."/>
            <person name="Romanova D.Y."/>
            <person name="Williams P."/>
            <person name="Greenwood S.J."/>
            <person name="Moroz L.L."/>
            <person name="Walt D.R."/>
            <person name="Bodnar A.G."/>
        </authorList>
    </citation>
    <scope>NUCLEOTIDE SEQUENCE</scope>
    <source>
        <strain evidence="2">GMGI-L3</strain>
    </source>
</reference>
<evidence type="ECO:0000313" key="3">
    <source>
        <dbReference type="Proteomes" id="UP000747542"/>
    </source>
</evidence>